<dbReference type="CDD" id="cd00077">
    <property type="entry name" value="HDc"/>
    <property type="match status" value="1"/>
</dbReference>
<dbReference type="SMART" id="SM00471">
    <property type="entry name" value="HDc"/>
    <property type="match status" value="1"/>
</dbReference>
<protein>
    <recommendedName>
        <fullName evidence="1">HD-GYP domain-containing protein</fullName>
    </recommendedName>
</protein>
<sequence>MSRYDRQPILDFVRHLSTAIATATLYSSEHRQVTRLCEQARQALPLSRTGDEGVSLLFVEDELIAQRHSLGRGMYIDRLARQLRRHGIAHIKLLPGLETEEILDLVSQLVNARRDAVIRAGEHLRLGRVELRYTHKEDGERQPGDEIDESNFRIEDLQEASGLEGIEEVDAEELARFAEICEAVKTRRQLHAIGISEIVARFVSAFTNEAGSFLALAPLRELDEYTFTHSINVCTLNIAQAMALGIEGQLLHDIGVAAMLHDMGKLFIPDEIITKESDLTPEEWEIMRRHPADGARYLLNTPGIPRLAVVVAYEHHMRYDNQGYPSPRHGWRQNIASQISTVSDVFDALRTERSYRGSMQIHKISQMILQMAGSQLHPQLAHNFLRVLERVTSSS</sequence>
<dbReference type="Pfam" id="PF13487">
    <property type="entry name" value="HD_5"/>
    <property type="match status" value="1"/>
</dbReference>
<keyword evidence="3" id="KW-1185">Reference proteome</keyword>
<feature type="domain" description="HD-GYP" evidence="1">
    <location>
        <begin position="204"/>
        <end position="395"/>
    </location>
</feature>
<organism evidence="2 3">
    <name type="scientific">Geothermobacter hydrogeniphilus</name>
    <dbReference type="NCBI Taxonomy" id="1969733"/>
    <lineage>
        <taxon>Bacteria</taxon>
        <taxon>Pseudomonadati</taxon>
        <taxon>Thermodesulfobacteriota</taxon>
        <taxon>Desulfuromonadia</taxon>
        <taxon>Desulfuromonadales</taxon>
        <taxon>Geothermobacteraceae</taxon>
        <taxon>Geothermobacter</taxon>
    </lineage>
</organism>
<dbReference type="PANTHER" id="PTHR43155">
    <property type="entry name" value="CYCLIC DI-GMP PHOSPHODIESTERASE PA4108-RELATED"/>
    <property type="match status" value="1"/>
</dbReference>
<dbReference type="EMBL" id="NAAD01000006">
    <property type="protein sequence ID" value="ORJ61282.1"/>
    <property type="molecule type" value="Genomic_DNA"/>
</dbReference>
<dbReference type="SUPFAM" id="SSF109604">
    <property type="entry name" value="HD-domain/PDEase-like"/>
    <property type="match status" value="1"/>
</dbReference>
<dbReference type="Gene3D" id="1.10.3210.10">
    <property type="entry name" value="Hypothetical protein af1432"/>
    <property type="match status" value="1"/>
</dbReference>
<proteinExistence type="predicted"/>
<dbReference type="Proteomes" id="UP000193136">
    <property type="component" value="Unassembled WGS sequence"/>
</dbReference>
<accession>A0A1X0Y850</accession>
<dbReference type="OrthoDB" id="5391537at2"/>
<name>A0A1X0Y850_9BACT</name>
<reference evidence="2 3" key="1">
    <citation type="submission" date="2017-03" db="EMBL/GenBank/DDBJ databases">
        <title>Genome sequence of Geothermobacter sp. EPR-M, Deep-Sea Iron Reducer.</title>
        <authorList>
            <person name="Tully B."/>
            <person name="Savalia P."/>
            <person name="Abuyen K."/>
            <person name="Baughan C."/>
            <person name="Romero E."/>
            <person name="Ronkowski C."/>
            <person name="Torres B."/>
            <person name="Tremblay J."/>
            <person name="Trujillo A."/>
            <person name="Tyler M."/>
            <person name="Perez-Rodriguez I."/>
            <person name="Amend J."/>
        </authorList>
    </citation>
    <scope>NUCLEOTIDE SEQUENCE [LARGE SCALE GENOMIC DNA]</scope>
    <source>
        <strain evidence="2 3">EPR-M</strain>
    </source>
</reference>
<dbReference type="InterPro" id="IPR037522">
    <property type="entry name" value="HD_GYP_dom"/>
</dbReference>
<dbReference type="PROSITE" id="PS51832">
    <property type="entry name" value="HD_GYP"/>
    <property type="match status" value="1"/>
</dbReference>
<dbReference type="AlphaFoldDB" id="A0A1X0Y850"/>
<dbReference type="RefSeq" id="WP_085009961.1">
    <property type="nucleotide sequence ID" value="NZ_NAAD01000006.1"/>
</dbReference>
<evidence type="ECO:0000259" key="1">
    <source>
        <dbReference type="PROSITE" id="PS51832"/>
    </source>
</evidence>
<dbReference type="PANTHER" id="PTHR43155:SF2">
    <property type="entry name" value="CYCLIC DI-GMP PHOSPHODIESTERASE PA4108"/>
    <property type="match status" value="1"/>
</dbReference>
<dbReference type="STRING" id="1969733.B5V00_06495"/>
<evidence type="ECO:0000313" key="3">
    <source>
        <dbReference type="Proteomes" id="UP000193136"/>
    </source>
</evidence>
<comment type="caution">
    <text evidence="2">The sequence shown here is derived from an EMBL/GenBank/DDBJ whole genome shotgun (WGS) entry which is preliminary data.</text>
</comment>
<dbReference type="InterPro" id="IPR003607">
    <property type="entry name" value="HD/PDEase_dom"/>
</dbReference>
<gene>
    <name evidence="2" type="ORF">B5V00_06495</name>
</gene>
<evidence type="ECO:0000313" key="2">
    <source>
        <dbReference type="EMBL" id="ORJ61282.1"/>
    </source>
</evidence>